<reference evidence="1" key="1">
    <citation type="submission" date="2014-09" db="EMBL/GenBank/DDBJ databases">
        <authorList>
            <person name="Magalhaes I.L.F."/>
            <person name="Oliveira U."/>
            <person name="Santos F.R."/>
            <person name="Vidigal T.H.D.A."/>
            <person name="Brescovit A.D."/>
            <person name="Santos A.J."/>
        </authorList>
    </citation>
    <scope>NUCLEOTIDE SEQUENCE</scope>
    <source>
        <tissue evidence="1">Shoot tissue taken approximately 20 cm above the soil surface</tissue>
    </source>
</reference>
<accession>A0A0A9FLE4</accession>
<reference evidence="1" key="2">
    <citation type="journal article" date="2015" name="Data Brief">
        <title>Shoot transcriptome of the giant reed, Arundo donax.</title>
        <authorList>
            <person name="Barrero R.A."/>
            <person name="Guerrero F.D."/>
            <person name="Moolhuijzen P."/>
            <person name="Goolsby J.A."/>
            <person name="Tidwell J."/>
            <person name="Bellgard S.E."/>
            <person name="Bellgard M.I."/>
        </authorList>
    </citation>
    <scope>NUCLEOTIDE SEQUENCE</scope>
    <source>
        <tissue evidence="1">Shoot tissue taken approximately 20 cm above the soil surface</tissue>
    </source>
</reference>
<dbReference type="AlphaFoldDB" id="A0A0A9FLE4"/>
<evidence type="ECO:0000313" key="1">
    <source>
        <dbReference type="EMBL" id="JAE12064.1"/>
    </source>
</evidence>
<organism evidence="1">
    <name type="scientific">Arundo donax</name>
    <name type="common">Giant reed</name>
    <name type="synonym">Donax arundinaceus</name>
    <dbReference type="NCBI Taxonomy" id="35708"/>
    <lineage>
        <taxon>Eukaryota</taxon>
        <taxon>Viridiplantae</taxon>
        <taxon>Streptophyta</taxon>
        <taxon>Embryophyta</taxon>
        <taxon>Tracheophyta</taxon>
        <taxon>Spermatophyta</taxon>
        <taxon>Magnoliopsida</taxon>
        <taxon>Liliopsida</taxon>
        <taxon>Poales</taxon>
        <taxon>Poaceae</taxon>
        <taxon>PACMAD clade</taxon>
        <taxon>Arundinoideae</taxon>
        <taxon>Arundineae</taxon>
        <taxon>Arundo</taxon>
    </lineage>
</organism>
<sequence length="44" mass="4873">MTGYCTRSSSRVRRVGEDHWSCSGDDDSFRVDPAPLGLVVILEC</sequence>
<name>A0A0A9FLE4_ARUDO</name>
<protein>
    <submittedName>
        <fullName evidence="1">Uncharacterized protein</fullName>
    </submittedName>
</protein>
<dbReference type="EMBL" id="GBRH01185832">
    <property type="protein sequence ID" value="JAE12064.1"/>
    <property type="molecule type" value="Transcribed_RNA"/>
</dbReference>
<proteinExistence type="predicted"/>